<sequence length="272" mass="31730">MASDPIFTHLIQELYSDSYVARLGSISDIIKDCKPKGYLTKSLLELLPKVFDVLEIVVKICWSNYIDENLQSMVDSAVAYVSYAMMGCWIERNTVPDIFDRFLIALTFVNYLADLIYCTTAKKYYKLTPKILTVFFENVLMEDFKKRGGWKRLEKHILSKNYLEYHYECSAYDFVYDNIPKDLKQKCEKAMRLREVLISVTIFLTELSPPSLSEEQSDSEETEGSSSTEAKVVEDPYMYSRGIDYRLCESRLNRLEEKLRQLISIFELLEAE</sequence>
<dbReference type="Proteomes" id="UP000886998">
    <property type="component" value="Unassembled WGS sequence"/>
</dbReference>
<evidence type="ECO:0000256" key="1">
    <source>
        <dbReference type="SAM" id="Coils"/>
    </source>
</evidence>
<dbReference type="AlphaFoldDB" id="A0A8X6IJV1"/>
<evidence type="ECO:0000256" key="2">
    <source>
        <dbReference type="SAM" id="MobiDB-lite"/>
    </source>
</evidence>
<feature type="coiled-coil region" evidence="1">
    <location>
        <begin position="245"/>
        <end position="272"/>
    </location>
</feature>
<evidence type="ECO:0000313" key="3">
    <source>
        <dbReference type="EMBL" id="GFS48958.1"/>
    </source>
</evidence>
<proteinExistence type="predicted"/>
<organism evidence="3 4">
    <name type="scientific">Trichonephila inaurata madagascariensis</name>
    <dbReference type="NCBI Taxonomy" id="2747483"/>
    <lineage>
        <taxon>Eukaryota</taxon>
        <taxon>Metazoa</taxon>
        <taxon>Ecdysozoa</taxon>
        <taxon>Arthropoda</taxon>
        <taxon>Chelicerata</taxon>
        <taxon>Arachnida</taxon>
        <taxon>Araneae</taxon>
        <taxon>Araneomorphae</taxon>
        <taxon>Entelegynae</taxon>
        <taxon>Araneoidea</taxon>
        <taxon>Nephilidae</taxon>
        <taxon>Trichonephila</taxon>
        <taxon>Trichonephila inaurata</taxon>
    </lineage>
</organism>
<keyword evidence="4" id="KW-1185">Reference proteome</keyword>
<evidence type="ECO:0000313" key="4">
    <source>
        <dbReference type="Proteomes" id="UP000886998"/>
    </source>
</evidence>
<dbReference type="EMBL" id="BMAV01026289">
    <property type="protein sequence ID" value="GFS48958.1"/>
    <property type="molecule type" value="Genomic_DNA"/>
</dbReference>
<keyword evidence="1" id="KW-0175">Coiled coil</keyword>
<accession>A0A8X6IJV1</accession>
<protein>
    <submittedName>
        <fullName evidence="3">Uncharacterized protein</fullName>
    </submittedName>
</protein>
<feature type="region of interest" description="Disordered" evidence="2">
    <location>
        <begin position="209"/>
        <end position="231"/>
    </location>
</feature>
<comment type="caution">
    <text evidence="3">The sequence shown here is derived from an EMBL/GenBank/DDBJ whole genome shotgun (WGS) entry which is preliminary data.</text>
</comment>
<reference evidence="3" key="1">
    <citation type="submission" date="2020-08" db="EMBL/GenBank/DDBJ databases">
        <title>Multicomponent nature underlies the extraordinary mechanical properties of spider dragline silk.</title>
        <authorList>
            <person name="Kono N."/>
            <person name="Nakamura H."/>
            <person name="Mori M."/>
            <person name="Yoshida Y."/>
            <person name="Ohtoshi R."/>
            <person name="Malay A.D."/>
            <person name="Moran D.A.P."/>
            <person name="Tomita M."/>
            <person name="Numata K."/>
            <person name="Arakawa K."/>
        </authorList>
    </citation>
    <scope>NUCLEOTIDE SEQUENCE</scope>
</reference>
<name>A0A8X6IJV1_9ARAC</name>
<gene>
    <name evidence="3" type="primary">NCL1_47773</name>
    <name evidence="3" type="ORF">TNIN_280871</name>
</gene>